<evidence type="ECO:0000313" key="2">
    <source>
        <dbReference type="Proteomes" id="UP001595530"/>
    </source>
</evidence>
<sequence>MAILNVVNEATPPVNLQEITNENRAGLIKRWNAAQKSIEDAMHRYEMARSTAERLAKMPFENVEILAGMGFSLFQLNCDDRLLDLAMRADSSQELARMSVLRVN</sequence>
<protein>
    <submittedName>
        <fullName evidence="1">Uncharacterized protein</fullName>
    </submittedName>
</protein>
<proteinExistence type="predicted"/>
<gene>
    <name evidence="1" type="ORF">ACFOFO_19940</name>
</gene>
<dbReference type="InterPro" id="IPR036194">
    <property type="entry name" value="FlhD_sf"/>
</dbReference>
<accession>A0ABV7F9D5</accession>
<comment type="caution">
    <text evidence="1">The sequence shown here is derived from an EMBL/GenBank/DDBJ whole genome shotgun (WGS) entry which is preliminary data.</text>
</comment>
<keyword evidence="2" id="KW-1185">Reference proteome</keyword>
<dbReference type="EMBL" id="JBHRTP010000071">
    <property type="protein sequence ID" value="MFC3110205.1"/>
    <property type="molecule type" value="Genomic_DNA"/>
</dbReference>
<organism evidence="1 2">
    <name type="scientific">Undibacterium arcticum</name>
    <dbReference type="NCBI Taxonomy" id="1762892"/>
    <lineage>
        <taxon>Bacteria</taxon>
        <taxon>Pseudomonadati</taxon>
        <taxon>Pseudomonadota</taxon>
        <taxon>Betaproteobacteria</taxon>
        <taxon>Burkholderiales</taxon>
        <taxon>Oxalobacteraceae</taxon>
        <taxon>Undibacterium</taxon>
    </lineage>
</organism>
<dbReference type="Gene3D" id="1.10.4000.10">
    <property type="entry name" value="Flagellar transcriptional activator FlhD"/>
    <property type="match status" value="1"/>
</dbReference>
<dbReference type="Proteomes" id="UP001595530">
    <property type="component" value="Unassembled WGS sequence"/>
</dbReference>
<name>A0ABV7F9D5_9BURK</name>
<reference evidence="2" key="1">
    <citation type="journal article" date="2019" name="Int. J. Syst. Evol. Microbiol.">
        <title>The Global Catalogue of Microorganisms (GCM) 10K type strain sequencing project: providing services to taxonomists for standard genome sequencing and annotation.</title>
        <authorList>
            <consortium name="The Broad Institute Genomics Platform"/>
            <consortium name="The Broad Institute Genome Sequencing Center for Infectious Disease"/>
            <person name="Wu L."/>
            <person name="Ma J."/>
        </authorList>
    </citation>
    <scope>NUCLEOTIDE SEQUENCE [LARGE SCALE GENOMIC DNA]</scope>
    <source>
        <strain evidence="2">KCTC 42986</strain>
    </source>
</reference>
<evidence type="ECO:0000313" key="1">
    <source>
        <dbReference type="EMBL" id="MFC3110205.1"/>
    </source>
</evidence>
<dbReference type="RefSeq" id="WP_390332567.1">
    <property type="nucleotide sequence ID" value="NZ_JBHRTP010000071.1"/>
</dbReference>